<keyword evidence="2" id="KW-1185">Reference proteome</keyword>
<dbReference type="AlphaFoldDB" id="A0A8J8SXM8"/>
<organism evidence="1 2">
    <name type="scientific">Halteria grandinella</name>
    <dbReference type="NCBI Taxonomy" id="5974"/>
    <lineage>
        <taxon>Eukaryota</taxon>
        <taxon>Sar</taxon>
        <taxon>Alveolata</taxon>
        <taxon>Ciliophora</taxon>
        <taxon>Intramacronucleata</taxon>
        <taxon>Spirotrichea</taxon>
        <taxon>Stichotrichia</taxon>
        <taxon>Sporadotrichida</taxon>
        <taxon>Halteriidae</taxon>
        <taxon>Halteria</taxon>
    </lineage>
</organism>
<protein>
    <submittedName>
        <fullName evidence="1">Uncharacterized protein</fullName>
    </submittedName>
</protein>
<reference evidence="1" key="1">
    <citation type="submission" date="2019-06" db="EMBL/GenBank/DDBJ databases">
        <authorList>
            <person name="Zheng W."/>
        </authorList>
    </citation>
    <scope>NUCLEOTIDE SEQUENCE</scope>
    <source>
        <strain evidence="1">QDHG01</strain>
    </source>
</reference>
<accession>A0A8J8SXM8</accession>
<comment type="caution">
    <text evidence="1">The sequence shown here is derived from an EMBL/GenBank/DDBJ whole genome shotgun (WGS) entry which is preliminary data.</text>
</comment>
<evidence type="ECO:0000313" key="1">
    <source>
        <dbReference type="EMBL" id="TNV74390.1"/>
    </source>
</evidence>
<gene>
    <name evidence="1" type="ORF">FGO68_gene2620</name>
</gene>
<sequence length="66" mass="7710">MNINHQKNVNKREKQFRMADLYFKIEVKEGQLNVAIQIQSFNTEITVSNSFPLITKSSKFTLTFSI</sequence>
<proteinExistence type="predicted"/>
<dbReference type="Proteomes" id="UP000785679">
    <property type="component" value="Unassembled WGS sequence"/>
</dbReference>
<evidence type="ECO:0000313" key="2">
    <source>
        <dbReference type="Proteomes" id="UP000785679"/>
    </source>
</evidence>
<dbReference type="EMBL" id="RRYP01017056">
    <property type="protein sequence ID" value="TNV74390.1"/>
    <property type="molecule type" value="Genomic_DNA"/>
</dbReference>
<name>A0A8J8SXM8_HALGN</name>